<evidence type="ECO:0000313" key="3">
    <source>
        <dbReference type="Proteomes" id="UP000551758"/>
    </source>
</evidence>
<gene>
    <name evidence="2" type="ORF">HPG69_011201</name>
</gene>
<feature type="region of interest" description="Disordered" evidence="1">
    <location>
        <begin position="1"/>
        <end position="87"/>
    </location>
</feature>
<dbReference type="EMBL" id="JACDTQ010001951">
    <property type="protein sequence ID" value="KAF5920621.1"/>
    <property type="molecule type" value="Genomic_DNA"/>
</dbReference>
<name>A0A7J7EY54_DICBM</name>
<protein>
    <submittedName>
        <fullName evidence="2">Uncharacterized protein</fullName>
    </submittedName>
</protein>
<comment type="caution">
    <text evidence="2">The sequence shown here is derived from an EMBL/GenBank/DDBJ whole genome shotgun (WGS) entry which is preliminary data.</text>
</comment>
<reference evidence="2 3" key="1">
    <citation type="journal article" date="2020" name="Mol. Biol. Evol.">
        <title>Interspecific Gene Flow and the Evolution of Specialization in Black and White Rhinoceros.</title>
        <authorList>
            <person name="Moodley Y."/>
            <person name="Westbury M.V."/>
            <person name="Russo I.M."/>
            <person name="Gopalakrishnan S."/>
            <person name="Rakotoarivelo A."/>
            <person name="Olsen R.A."/>
            <person name="Prost S."/>
            <person name="Tunstall T."/>
            <person name="Ryder O.A."/>
            <person name="Dalen L."/>
            <person name="Bruford M.W."/>
        </authorList>
    </citation>
    <scope>NUCLEOTIDE SEQUENCE [LARGE SCALE GENOMIC DNA]</scope>
    <source>
        <strain evidence="2">SBR-YM</strain>
        <tissue evidence="2">Skin</tissue>
    </source>
</reference>
<proteinExistence type="predicted"/>
<feature type="compositionally biased region" description="Low complexity" evidence="1">
    <location>
        <begin position="40"/>
        <end position="51"/>
    </location>
</feature>
<evidence type="ECO:0000313" key="2">
    <source>
        <dbReference type="EMBL" id="KAF5920621.1"/>
    </source>
</evidence>
<organism evidence="2 3">
    <name type="scientific">Diceros bicornis minor</name>
    <name type="common">South-central black rhinoceros</name>
    <dbReference type="NCBI Taxonomy" id="77932"/>
    <lineage>
        <taxon>Eukaryota</taxon>
        <taxon>Metazoa</taxon>
        <taxon>Chordata</taxon>
        <taxon>Craniata</taxon>
        <taxon>Vertebrata</taxon>
        <taxon>Euteleostomi</taxon>
        <taxon>Mammalia</taxon>
        <taxon>Eutheria</taxon>
        <taxon>Laurasiatheria</taxon>
        <taxon>Perissodactyla</taxon>
        <taxon>Rhinocerotidae</taxon>
        <taxon>Diceros</taxon>
    </lineage>
</organism>
<accession>A0A7J7EY54</accession>
<evidence type="ECO:0000256" key="1">
    <source>
        <dbReference type="SAM" id="MobiDB-lite"/>
    </source>
</evidence>
<feature type="compositionally biased region" description="Basic and acidic residues" evidence="1">
    <location>
        <begin position="20"/>
        <end position="35"/>
    </location>
</feature>
<sequence length="101" mass="10118">MKNKANELLQSGGGRPRAGRGAEKRGPPDHAEGRVRRARLGAAGDARAAVRPGPSVPARVRGAAVGGQERGDAEDGGGGPRLRPGAAGVLGVPALQEAVQM</sequence>
<dbReference type="Proteomes" id="UP000551758">
    <property type="component" value="Unassembled WGS sequence"/>
</dbReference>
<dbReference type="AlphaFoldDB" id="A0A7J7EY54"/>
<keyword evidence="3" id="KW-1185">Reference proteome</keyword>